<proteinExistence type="predicted"/>
<dbReference type="CDD" id="cd00229">
    <property type="entry name" value="SGNH_hydrolase"/>
    <property type="match status" value="1"/>
</dbReference>
<dbReference type="InterPro" id="IPR051532">
    <property type="entry name" value="Ester_Hydrolysis_Enzymes"/>
</dbReference>
<reference evidence="2 3" key="1">
    <citation type="journal article" date="2016" name="Proc. Natl. Acad. Sci. U.S.A.">
        <title>Lipid metabolic changes in an early divergent fungus govern the establishment of a mutualistic symbiosis with endobacteria.</title>
        <authorList>
            <person name="Lastovetsky O.A."/>
            <person name="Gaspar M.L."/>
            <person name="Mondo S.J."/>
            <person name="LaButti K.M."/>
            <person name="Sandor L."/>
            <person name="Grigoriev I.V."/>
            <person name="Henry S.A."/>
            <person name="Pawlowska T.E."/>
        </authorList>
    </citation>
    <scope>NUCLEOTIDE SEQUENCE [LARGE SCALE GENOMIC DNA]</scope>
    <source>
        <strain evidence="2 3">ATCC 11559</strain>
    </source>
</reference>
<evidence type="ECO:0000313" key="3">
    <source>
        <dbReference type="Proteomes" id="UP000242381"/>
    </source>
</evidence>
<protein>
    <submittedName>
        <fullName evidence="2">SGNH hydrolase</fullName>
    </submittedName>
</protein>
<dbReference type="EMBL" id="KV921273">
    <property type="protein sequence ID" value="ORE21880.1"/>
    <property type="molecule type" value="Genomic_DNA"/>
</dbReference>
<dbReference type="Gene3D" id="3.40.50.1110">
    <property type="entry name" value="SGNH hydrolase"/>
    <property type="match status" value="1"/>
</dbReference>
<dbReference type="InterPro" id="IPR013830">
    <property type="entry name" value="SGNH_hydro"/>
</dbReference>
<dbReference type="InterPro" id="IPR036514">
    <property type="entry name" value="SGNH_hydro_sf"/>
</dbReference>
<organism evidence="2 3">
    <name type="scientific">Rhizopus microsporus</name>
    <dbReference type="NCBI Taxonomy" id="58291"/>
    <lineage>
        <taxon>Eukaryota</taxon>
        <taxon>Fungi</taxon>
        <taxon>Fungi incertae sedis</taxon>
        <taxon>Mucoromycota</taxon>
        <taxon>Mucoromycotina</taxon>
        <taxon>Mucoromycetes</taxon>
        <taxon>Mucorales</taxon>
        <taxon>Mucorineae</taxon>
        <taxon>Rhizopodaceae</taxon>
        <taxon>Rhizopus</taxon>
    </lineage>
</organism>
<dbReference type="VEuPathDB" id="FungiDB:BCV72DRAFT_37987"/>
<dbReference type="Proteomes" id="UP000242381">
    <property type="component" value="Unassembled WGS sequence"/>
</dbReference>
<keyword evidence="2" id="KW-0378">Hydrolase</keyword>
<evidence type="ECO:0000259" key="1">
    <source>
        <dbReference type="Pfam" id="PF13472"/>
    </source>
</evidence>
<dbReference type="GO" id="GO:0004622">
    <property type="term" value="F:phosphatidylcholine lysophospholipase activity"/>
    <property type="evidence" value="ECO:0007669"/>
    <property type="project" value="TreeGrafter"/>
</dbReference>
<dbReference type="SUPFAM" id="SSF52266">
    <property type="entry name" value="SGNH hydrolase"/>
    <property type="match status" value="1"/>
</dbReference>
<sequence length="223" mass="26459">MFRTERVKVLCFGDSITKGYCRYGNEYYPYFIYLEQMFAQDYPSLQIDFVECGRNGERVVKQMEKRFKQVLDQNRYDHVILLGGLNDMADMMRNQSTTKDILCAFENMYKTIGDNKYIKSFIHITVPNCVLDCEQHGDNPYQKQKDIVNDAICNMSSVKKRIVLDLRDHSSYQMNSLCMDEQLHDVYWDDELHFTKEGYMLLAKNIYKLFKEEIINTHALLHD</sequence>
<dbReference type="PANTHER" id="PTHR30383">
    <property type="entry name" value="THIOESTERASE 1/PROTEASE 1/LYSOPHOSPHOLIPASE L1"/>
    <property type="match status" value="1"/>
</dbReference>
<evidence type="ECO:0000313" key="2">
    <source>
        <dbReference type="EMBL" id="ORE21880.1"/>
    </source>
</evidence>
<accession>A0A0A1P2A2</accession>
<dbReference type="AlphaFoldDB" id="A0A0A1P2A2"/>
<dbReference type="Pfam" id="PF13472">
    <property type="entry name" value="Lipase_GDSL_2"/>
    <property type="match status" value="1"/>
</dbReference>
<feature type="domain" description="SGNH hydrolase-type esterase" evidence="1">
    <location>
        <begin position="11"/>
        <end position="199"/>
    </location>
</feature>
<gene>
    <name evidence="2" type="ORF">BCV71DRAFT_224893</name>
</gene>
<dbReference type="PANTHER" id="PTHR30383:SF5">
    <property type="entry name" value="SGNH HYDROLASE-TYPE ESTERASE DOMAIN-CONTAINING PROTEIN"/>
    <property type="match status" value="1"/>
</dbReference>
<name>A0A0A1P2A2_RHIZD</name>